<evidence type="ECO:0000313" key="3">
    <source>
        <dbReference type="EMBL" id="KAF2121238.1"/>
    </source>
</evidence>
<proteinExistence type="predicted"/>
<sequence>MMFYLTLAALAVASTAQNDLRSKDFALQLSSTTNETLNGSLLYACHEGAATESLCPGGKPSDEEPLQLYAMFHFNTSTSSANPNDTKWDNIGGILGYDLPYNHDQIQPSAMFLYIQPTSNVALPIITPAESSSTSVFFEECGSMYIKQYYDDTTIPPYANTSEAHIKNWYICDTYYGYHYRTLAWVVGLDSHSTPQNPTCEKVDVKRVYA</sequence>
<dbReference type="Proteomes" id="UP000799770">
    <property type="component" value="Unassembled WGS sequence"/>
</dbReference>
<evidence type="ECO:0000259" key="2">
    <source>
        <dbReference type="Pfam" id="PF25484"/>
    </source>
</evidence>
<reference evidence="3" key="1">
    <citation type="journal article" date="2020" name="Stud. Mycol.">
        <title>101 Dothideomycetes genomes: a test case for predicting lifestyles and emergence of pathogens.</title>
        <authorList>
            <person name="Haridas S."/>
            <person name="Albert R."/>
            <person name="Binder M."/>
            <person name="Bloem J."/>
            <person name="Labutti K."/>
            <person name="Salamov A."/>
            <person name="Andreopoulos B."/>
            <person name="Baker S."/>
            <person name="Barry K."/>
            <person name="Bills G."/>
            <person name="Bluhm B."/>
            <person name="Cannon C."/>
            <person name="Castanera R."/>
            <person name="Culley D."/>
            <person name="Daum C."/>
            <person name="Ezra D."/>
            <person name="Gonzalez J."/>
            <person name="Henrissat B."/>
            <person name="Kuo A."/>
            <person name="Liang C."/>
            <person name="Lipzen A."/>
            <person name="Lutzoni F."/>
            <person name="Magnuson J."/>
            <person name="Mondo S."/>
            <person name="Nolan M."/>
            <person name="Ohm R."/>
            <person name="Pangilinan J."/>
            <person name="Park H.-J."/>
            <person name="Ramirez L."/>
            <person name="Alfaro M."/>
            <person name="Sun H."/>
            <person name="Tritt A."/>
            <person name="Yoshinaga Y."/>
            <person name="Zwiers L.-H."/>
            <person name="Turgeon B."/>
            <person name="Goodwin S."/>
            <person name="Spatafora J."/>
            <person name="Crous P."/>
            <person name="Grigoriev I."/>
        </authorList>
    </citation>
    <scope>NUCLEOTIDE SEQUENCE</scope>
    <source>
        <strain evidence="3">CBS 627.86</strain>
    </source>
</reference>
<name>A0A6A5ZSH7_9PLEO</name>
<dbReference type="OrthoDB" id="3515453at2759"/>
<protein>
    <recommendedName>
        <fullName evidence="2">DUF7907 domain-containing protein</fullName>
    </recommendedName>
</protein>
<dbReference type="InterPro" id="IPR057229">
    <property type="entry name" value="DUF7907"/>
</dbReference>
<dbReference type="Pfam" id="PF25484">
    <property type="entry name" value="DUF7907"/>
    <property type="match status" value="1"/>
</dbReference>
<evidence type="ECO:0000256" key="1">
    <source>
        <dbReference type="SAM" id="SignalP"/>
    </source>
</evidence>
<keyword evidence="1" id="KW-0732">Signal</keyword>
<keyword evidence="4" id="KW-1185">Reference proteome</keyword>
<organism evidence="3 4">
    <name type="scientific">Lophiotrema nucula</name>
    <dbReference type="NCBI Taxonomy" id="690887"/>
    <lineage>
        <taxon>Eukaryota</taxon>
        <taxon>Fungi</taxon>
        <taxon>Dikarya</taxon>
        <taxon>Ascomycota</taxon>
        <taxon>Pezizomycotina</taxon>
        <taxon>Dothideomycetes</taxon>
        <taxon>Pleosporomycetidae</taxon>
        <taxon>Pleosporales</taxon>
        <taxon>Lophiotremataceae</taxon>
        <taxon>Lophiotrema</taxon>
    </lineage>
</organism>
<feature type="signal peptide" evidence="1">
    <location>
        <begin position="1"/>
        <end position="16"/>
    </location>
</feature>
<feature type="chain" id="PRO_5025692950" description="DUF7907 domain-containing protein" evidence="1">
    <location>
        <begin position="17"/>
        <end position="210"/>
    </location>
</feature>
<dbReference type="EMBL" id="ML977312">
    <property type="protein sequence ID" value="KAF2121238.1"/>
    <property type="molecule type" value="Genomic_DNA"/>
</dbReference>
<evidence type="ECO:0000313" key="4">
    <source>
        <dbReference type="Proteomes" id="UP000799770"/>
    </source>
</evidence>
<feature type="domain" description="DUF7907" evidence="2">
    <location>
        <begin position="22"/>
        <end position="209"/>
    </location>
</feature>
<dbReference type="AlphaFoldDB" id="A0A6A5ZSH7"/>
<accession>A0A6A5ZSH7</accession>
<gene>
    <name evidence="3" type="ORF">BDV96DRAFT_640633</name>
</gene>